<accession>X1P2H9</accession>
<comment type="caution">
    <text evidence="1">The sequence shown here is derived from an EMBL/GenBank/DDBJ whole genome shotgun (WGS) entry which is preliminary data.</text>
</comment>
<feature type="non-terminal residue" evidence="1">
    <location>
        <position position="1"/>
    </location>
</feature>
<evidence type="ECO:0000313" key="1">
    <source>
        <dbReference type="EMBL" id="GAI50502.1"/>
    </source>
</evidence>
<dbReference type="AlphaFoldDB" id="X1P2H9"/>
<sequence length="38" mass="4316">PPVAFDFSIVDFISYQTSDSIASTHKAEWDNCQPRLTQ</sequence>
<protein>
    <submittedName>
        <fullName evidence="1">Uncharacterized protein</fullName>
    </submittedName>
</protein>
<proteinExistence type="predicted"/>
<reference evidence="1" key="1">
    <citation type="journal article" date="2014" name="Front. Microbiol.">
        <title>High frequency of phylogenetically diverse reductive dehalogenase-homologous genes in deep subseafloor sedimentary metagenomes.</title>
        <authorList>
            <person name="Kawai M."/>
            <person name="Futagami T."/>
            <person name="Toyoda A."/>
            <person name="Takaki Y."/>
            <person name="Nishi S."/>
            <person name="Hori S."/>
            <person name="Arai W."/>
            <person name="Tsubouchi T."/>
            <person name="Morono Y."/>
            <person name="Uchiyama I."/>
            <person name="Ito T."/>
            <person name="Fujiyama A."/>
            <person name="Inagaki F."/>
            <person name="Takami H."/>
        </authorList>
    </citation>
    <scope>NUCLEOTIDE SEQUENCE</scope>
    <source>
        <strain evidence="1">Expedition CK06-06</strain>
    </source>
</reference>
<organism evidence="1">
    <name type="scientific">marine sediment metagenome</name>
    <dbReference type="NCBI Taxonomy" id="412755"/>
    <lineage>
        <taxon>unclassified sequences</taxon>
        <taxon>metagenomes</taxon>
        <taxon>ecological metagenomes</taxon>
    </lineage>
</organism>
<name>X1P2H9_9ZZZZ</name>
<gene>
    <name evidence="1" type="ORF">S06H3_62700</name>
</gene>
<dbReference type="EMBL" id="BARV01041410">
    <property type="protein sequence ID" value="GAI50502.1"/>
    <property type="molecule type" value="Genomic_DNA"/>
</dbReference>